<dbReference type="OrthoDB" id="5493262at2"/>
<keyword evidence="1" id="KW-0732">Signal</keyword>
<proteinExistence type="predicted"/>
<dbReference type="Proteomes" id="UP000251692">
    <property type="component" value="Unassembled WGS sequence"/>
</dbReference>
<reference evidence="2 3" key="2">
    <citation type="submission" date="2018-07" db="EMBL/GenBank/DDBJ databases">
        <title>Pontibacter sp. 2b14 genomic sequence and assembly.</title>
        <authorList>
            <person name="Du Z.-J."/>
        </authorList>
    </citation>
    <scope>NUCLEOTIDE SEQUENCE [LARGE SCALE GENOMIC DNA]</scope>
    <source>
        <strain evidence="2 3">2b14</strain>
    </source>
</reference>
<evidence type="ECO:0000256" key="1">
    <source>
        <dbReference type="SAM" id="SignalP"/>
    </source>
</evidence>
<dbReference type="InterPro" id="IPR012467">
    <property type="entry name" value="DUF1684"/>
</dbReference>
<sequence length="309" mass="33931">MKSIRVSISIAFVLILSLAACTSKQEQTTQTAVQDVAAYEASINAWHQEREAKLKAEDGWLALAGLFWLNEGENTFGSAAGNDLVFPEGKIAARAGTFILSGNEVTLQVHNKTAILVNNKQVTEAVVFERGTKDAPEMKYGSLKWYVIKRGNKYGIRLRDTQSDARLNFKGITRYPVTTDWRVEARLESGIFPKKIAITNVLGQTAQEESPGTLVFTVDGKEHRLDALGEGDSYFVIFADKTNGTETYGAGRYLYADKPGADGKIILDFNKATNPPCAFVPYATCPLPPKQNFLTIPVPAGEKSYEEAH</sequence>
<dbReference type="EMBL" id="QMDV01000004">
    <property type="protein sequence ID" value="RAU81737.1"/>
    <property type="molecule type" value="Genomic_DNA"/>
</dbReference>
<accession>A0A364RBV0</accession>
<dbReference type="PROSITE" id="PS51257">
    <property type="entry name" value="PROKAR_LIPOPROTEIN"/>
    <property type="match status" value="1"/>
</dbReference>
<feature type="signal peptide" evidence="1">
    <location>
        <begin position="1"/>
        <end position="19"/>
    </location>
</feature>
<dbReference type="PANTHER" id="PTHR41913">
    <property type="entry name" value="DUF1684 DOMAIN-CONTAINING PROTEIN"/>
    <property type="match status" value="1"/>
</dbReference>
<evidence type="ECO:0008006" key="4">
    <source>
        <dbReference type="Google" id="ProtNLM"/>
    </source>
</evidence>
<dbReference type="Pfam" id="PF07920">
    <property type="entry name" value="DUF1684"/>
    <property type="match status" value="1"/>
</dbReference>
<name>A0A364RBV0_9BACT</name>
<organism evidence="2 3">
    <name type="scientific">Pontibacter arcticus</name>
    <dbReference type="NCBI Taxonomy" id="2080288"/>
    <lineage>
        <taxon>Bacteria</taxon>
        <taxon>Pseudomonadati</taxon>
        <taxon>Bacteroidota</taxon>
        <taxon>Cytophagia</taxon>
        <taxon>Cytophagales</taxon>
        <taxon>Hymenobacteraceae</taxon>
        <taxon>Pontibacter</taxon>
    </lineage>
</organism>
<feature type="chain" id="PRO_5016677692" description="DUF1684 domain-containing protein" evidence="1">
    <location>
        <begin position="20"/>
        <end position="309"/>
    </location>
</feature>
<protein>
    <recommendedName>
        <fullName evidence="4">DUF1684 domain-containing protein</fullName>
    </recommendedName>
</protein>
<dbReference type="PANTHER" id="PTHR41913:SF1">
    <property type="entry name" value="DUF1684 DOMAIN-CONTAINING PROTEIN"/>
    <property type="match status" value="1"/>
</dbReference>
<evidence type="ECO:0000313" key="2">
    <source>
        <dbReference type="EMBL" id="RAU81737.1"/>
    </source>
</evidence>
<dbReference type="CDD" id="cd00060">
    <property type="entry name" value="FHA"/>
    <property type="match status" value="1"/>
</dbReference>
<comment type="caution">
    <text evidence="2">The sequence shown here is derived from an EMBL/GenBank/DDBJ whole genome shotgun (WGS) entry which is preliminary data.</text>
</comment>
<gene>
    <name evidence="2" type="ORF">DP923_13625</name>
</gene>
<evidence type="ECO:0000313" key="3">
    <source>
        <dbReference type="Proteomes" id="UP000251692"/>
    </source>
</evidence>
<dbReference type="AlphaFoldDB" id="A0A364RBV0"/>
<reference evidence="2 3" key="1">
    <citation type="submission" date="2018-06" db="EMBL/GenBank/DDBJ databases">
        <authorList>
            <person name="Liu Z.-W."/>
        </authorList>
    </citation>
    <scope>NUCLEOTIDE SEQUENCE [LARGE SCALE GENOMIC DNA]</scope>
    <source>
        <strain evidence="2 3">2b14</strain>
    </source>
</reference>
<dbReference type="RefSeq" id="WP_112306418.1">
    <property type="nucleotide sequence ID" value="NZ_QMDV01000004.1"/>
</dbReference>
<keyword evidence="3" id="KW-1185">Reference proteome</keyword>